<dbReference type="AlphaFoldDB" id="A0A0M0BVW3"/>
<dbReference type="PANTHER" id="PTHR43375">
    <property type="entry name" value="OROTIDINE 5'-PHOSPHATE DECARBOXYLASE"/>
    <property type="match status" value="1"/>
</dbReference>
<evidence type="ECO:0000256" key="6">
    <source>
        <dbReference type="ARBA" id="ARBA00022975"/>
    </source>
</evidence>
<dbReference type="InterPro" id="IPR011995">
    <property type="entry name" value="OMPdecase_type-2"/>
</dbReference>
<sequence length="262" mass="29617">MLYEKYLDISKEKGSFININLDPALPRQRANNVIPDKYIGKDCEETLLNFSLDIIEQVSDYCCSIKPNTQYYLGHTGILEKITKKIHDHGMLAILDHKLSDIGSTNGSALYWIKKMGFDALTFSPFAGNTQKTVEKAHENNLGVIVLTLMSNPEAEKMMIDTMMNGEPYYLYTAKIVKKTQADGCVVGLTCFVNDVYIKNIQQAVGDKTLFLLQGIGPQGGQANKMRYVQNPLVSLGRAVIYSENPRKTIEKYYDIFKKYKK</sequence>
<evidence type="ECO:0000259" key="10">
    <source>
        <dbReference type="SMART" id="SM00934"/>
    </source>
</evidence>
<dbReference type="InterPro" id="IPR013785">
    <property type="entry name" value="Aldolase_TIM"/>
</dbReference>
<dbReference type="SUPFAM" id="SSF51366">
    <property type="entry name" value="Ribulose-phoshate binding barrel"/>
    <property type="match status" value="1"/>
</dbReference>
<dbReference type="PANTHER" id="PTHR43375:SF1">
    <property type="entry name" value="OROTIDINE 5'-PHOSPHATE DECARBOXYLASE"/>
    <property type="match status" value="1"/>
</dbReference>
<comment type="caution">
    <text evidence="11">The sequence shown here is derived from an EMBL/GenBank/DDBJ whole genome shotgun (WGS) entry which is preliminary data.</text>
</comment>
<reference evidence="11 12" key="1">
    <citation type="submission" date="2015-06" db="EMBL/GenBank/DDBJ databases">
        <title>New insights into the roles of widespread benthic archaea in carbon and nitrogen cycling.</title>
        <authorList>
            <person name="Lazar C.S."/>
            <person name="Baker B.J."/>
            <person name="Seitz K.W."/>
            <person name="Hyde A.S."/>
            <person name="Dick G.J."/>
            <person name="Hinrichs K.-U."/>
            <person name="Teske A.P."/>
        </authorList>
    </citation>
    <scope>NUCLEOTIDE SEQUENCE [LARGE SCALE GENOMIC DNA]</scope>
    <source>
        <strain evidence="11">SG8-32-1</strain>
    </source>
</reference>
<evidence type="ECO:0000313" key="12">
    <source>
        <dbReference type="Proteomes" id="UP000037237"/>
    </source>
</evidence>
<dbReference type="GO" id="GO:0004590">
    <property type="term" value="F:orotidine-5'-phosphate decarboxylase activity"/>
    <property type="evidence" value="ECO:0007669"/>
    <property type="project" value="UniProtKB-EC"/>
</dbReference>
<dbReference type="CDD" id="cd04725">
    <property type="entry name" value="OMP_decarboxylase_like"/>
    <property type="match status" value="1"/>
</dbReference>
<dbReference type="Gene3D" id="3.20.20.70">
    <property type="entry name" value="Aldolase class I"/>
    <property type="match status" value="1"/>
</dbReference>
<comment type="catalytic activity">
    <reaction evidence="9">
        <text>orotidine 5'-phosphate + H(+) = UMP + CO2</text>
        <dbReference type="Rhea" id="RHEA:11596"/>
        <dbReference type="ChEBI" id="CHEBI:15378"/>
        <dbReference type="ChEBI" id="CHEBI:16526"/>
        <dbReference type="ChEBI" id="CHEBI:57538"/>
        <dbReference type="ChEBI" id="CHEBI:57865"/>
        <dbReference type="EC" id="4.1.1.23"/>
    </reaction>
</comment>
<evidence type="ECO:0000256" key="3">
    <source>
        <dbReference type="ARBA" id="ARBA00012321"/>
    </source>
</evidence>
<dbReference type="EC" id="4.1.1.23" evidence="3"/>
<evidence type="ECO:0000256" key="7">
    <source>
        <dbReference type="ARBA" id="ARBA00023239"/>
    </source>
</evidence>
<name>A0A0M0BVW3_9ARCH</name>
<accession>A0A0M0BVW3</accession>
<keyword evidence="6" id="KW-0665">Pyrimidine biosynthesis</keyword>
<dbReference type="SMART" id="SM00934">
    <property type="entry name" value="OMPdecase"/>
    <property type="match status" value="1"/>
</dbReference>
<evidence type="ECO:0000256" key="8">
    <source>
        <dbReference type="ARBA" id="ARBA00033428"/>
    </source>
</evidence>
<protein>
    <recommendedName>
        <fullName evidence="4">Orotidine 5'-phosphate decarboxylase</fullName>
        <ecNumber evidence="3">4.1.1.23</ecNumber>
    </recommendedName>
    <alternativeName>
        <fullName evidence="8">OMP decarboxylase</fullName>
    </alternativeName>
</protein>
<comment type="pathway">
    <text evidence="1">Pyrimidine metabolism; UMP biosynthesis via de novo pathway; UMP from orotate: step 2/2.</text>
</comment>
<dbReference type="UniPathway" id="UPA00070">
    <property type="reaction ID" value="UER00120"/>
</dbReference>
<evidence type="ECO:0000256" key="4">
    <source>
        <dbReference type="ARBA" id="ARBA00021923"/>
    </source>
</evidence>
<dbReference type="EMBL" id="LFWU01000066">
    <property type="protein sequence ID" value="KON32485.1"/>
    <property type="molecule type" value="Genomic_DNA"/>
</dbReference>
<dbReference type="InterPro" id="IPR001754">
    <property type="entry name" value="OMPdeCOase_dom"/>
</dbReference>
<evidence type="ECO:0000313" key="11">
    <source>
        <dbReference type="EMBL" id="KON32485.1"/>
    </source>
</evidence>
<evidence type="ECO:0000256" key="2">
    <source>
        <dbReference type="ARBA" id="ARBA00008847"/>
    </source>
</evidence>
<keyword evidence="7" id="KW-0456">Lyase</keyword>
<organism evidence="11 12">
    <name type="scientific">miscellaneous Crenarchaeota group-1 archaeon SG8-32-1</name>
    <dbReference type="NCBI Taxonomy" id="1685124"/>
    <lineage>
        <taxon>Archaea</taxon>
        <taxon>Candidatus Bathyarchaeota</taxon>
        <taxon>MCG-1</taxon>
    </lineage>
</organism>
<keyword evidence="5" id="KW-0210">Decarboxylase</keyword>
<dbReference type="Pfam" id="PF00215">
    <property type="entry name" value="OMPdecase"/>
    <property type="match status" value="1"/>
</dbReference>
<dbReference type="GO" id="GO:0006207">
    <property type="term" value="P:'de novo' pyrimidine nucleobase biosynthetic process"/>
    <property type="evidence" value="ECO:0007669"/>
    <property type="project" value="InterPro"/>
</dbReference>
<evidence type="ECO:0000256" key="1">
    <source>
        <dbReference type="ARBA" id="ARBA00004861"/>
    </source>
</evidence>
<dbReference type="Proteomes" id="UP000037237">
    <property type="component" value="Unassembled WGS sequence"/>
</dbReference>
<evidence type="ECO:0000256" key="9">
    <source>
        <dbReference type="ARBA" id="ARBA00049157"/>
    </source>
</evidence>
<evidence type="ECO:0000256" key="5">
    <source>
        <dbReference type="ARBA" id="ARBA00022793"/>
    </source>
</evidence>
<dbReference type="GO" id="GO:0044205">
    <property type="term" value="P:'de novo' UMP biosynthetic process"/>
    <property type="evidence" value="ECO:0007669"/>
    <property type="project" value="UniProtKB-UniPathway"/>
</dbReference>
<feature type="domain" description="Orotidine 5'-phosphate decarboxylase" evidence="10">
    <location>
        <begin position="47"/>
        <end position="253"/>
    </location>
</feature>
<gene>
    <name evidence="11" type="ORF">AC477_02980</name>
</gene>
<proteinExistence type="inferred from homology"/>
<comment type="similarity">
    <text evidence="2">Belongs to the OMP decarboxylase family. Type 2 subfamily.</text>
</comment>
<dbReference type="InterPro" id="IPR011060">
    <property type="entry name" value="RibuloseP-bd_barrel"/>
</dbReference>